<keyword evidence="2" id="KW-1185">Reference proteome</keyword>
<organism evidence="1 2">
    <name type="scientific">Candidatus Enterovibrio altilux</name>
    <dbReference type="NCBI Taxonomy" id="1927128"/>
    <lineage>
        <taxon>Bacteria</taxon>
        <taxon>Pseudomonadati</taxon>
        <taxon>Pseudomonadota</taxon>
        <taxon>Gammaproteobacteria</taxon>
        <taxon>Vibrionales</taxon>
        <taxon>Vibrionaceae</taxon>
        <taxon>Enterovibrio</taxon>
    </lineage>
</organism>
<proteinExistence type="predicted"/>
<reference evidence="2" key="1">
    <citation type="submission" date="2017-04" db="EMBL/GenBank/DDBJ databases">
        <title>Genome evolution of the luminous symbionts of deep sea anglerfish.</title>
        <authorList>
            <person name="Hendry T.A."/>
        </authorList>
    </citation>
    <scope>NUCLEOTIDE SEQUENCE [LARGE SCALE GENOMIC DNA]</scope>
</reference>
<dbReference type="EMBL" id="CP020660">
    <property type="protein sequence ID" value="ATF09397.1"/>
    <property type="molecule type" value="Genomic_DNA"/>
</dbReference>
<sequence>MQIIHRPKYSGEPSCLERKLLIKFLNLKNKAFMPQKLLLFLAE</sequence>
<dbReference type="Proteomes" id="UP000218160">
    <property type="component" value="Chromosome 1"/>
</dbReference>
<protein>
    <submittedName>
        <fullName evidence="1">Uncharacterized protein</fullName>
    </submittedName>
</protein>
<gene>
    <name evidence="1" type="ORF">BTN50_0890</name>
</gene>
<evidence type="ECO:0000313" key="1">
    <source>
        <dbReference type="EMBL" id="ATF09397.1"/>
    </source>
</evidence>
<evidence type="ECO:0000313" key="2">
    <source>
        <dbReference type="Proteomes" id="UP000218160"/>
    </source>
</evidence>
<accession>A0A291B8V4</accession>
<dbReference type="KEGG" id="elux:BTN50_0890"/>
<name>A0A291B8V4_9GAMM</name>
<dbReference type="AlphaFoldDB" id="A0A291B8V4"/>